<dbReference type="InterPro" id="IPR015424">
    <property type="entry name" value="PyrdxlP-dep_Trfase"/>
</dbReference>
<evidence type="ECO:0000256" key="6">
    <source>
        <dbReference type="ARBA" id="ARBA00022898"/>
    </source>
</evidence>
<evidence type="ECO:0000256" key="8">
    <source>
        <dbReference type="ARBA" id="ARBA00023014"/>
    </source>
</evidence>
<evidence type="ECO:0000256" key="7">
    <source>
        <dbReference type="ARBA" id="ARBA00023004"/>
    </source>
</evidence>
<keyword evidence="12" id="KW-1185">Reference proteome</keyword>
<comment type="cofactor">
    <cofactor evidence="1 9">
        <name>pyridoxal 5'-phosphate</name>
        <dbReference type="ChEBI" id="CHEBI:597326"/>
    </cofactor>
</comment>
<dbReference type="Gene3D" id="3.90.1150.10">
    <property type="entry name" value="Aspartate Aminotransferase, domain 1"/>
    <property type="match status" value="1"/>
</dbReference>
<dbReference type="InterPro" id="IPR016454">
    <property type="entry name" value="Cysteine_dSase"/>
</dbReference>
<dbReference type="InterPro" id="IPR015421">
    <property type="entry name" value="PyrdxlP-dep_Trfase_major"/>
</dbReference>
<dbReference type="GO" id="GO:0046872">
    <property type="term" value="F:metal ion binding"/>
    <property type="evidence" value="ECO:0007669"/>
    <property type="project" value="UniProtKB-KW"/>
</dbReference>
<sequence length="396" mass="44254">MAKKSIYLDYNATTPVHPEVVKIMNQYYLNDFGNAGSVHDFGLNAHNALDNARNTIANFIGAKPIEIIFTSGGSEANNMALQGILFKKKELQPNTRPHLIIDAIEHPAIWETANFLEKEGFEVTRLPVDKEGFVNPRSVEEAIKPNTALISIMYANNEIGTVNPIKEIGEIAHNHDVWFHTDAVQAFTKVPINVKSENIDLLSVSAHKFYGPKGIGFLYVKNDSDAHKNESTASKYLRPLMYGGSQEFNLRPATENVPGIVGMAKAIEIAKNDFLQENNRLIKLRDYLIDHILDEIPNTKLNGSRKNRLPNNANVCFEGIFAYDLMIELDNIGIACSVGAACHAEETKPSRVLLGIGRSKAETESSMRFSIGRWTSQENIDDLLEFLNKFIIKLRK</sequence>
<dbReference type="PANTHER" id="PTHR11601:SF34">
    <property type="entry name" value="CYSTEINE DESULFURASE"/>
    <property type="match status" value="1"/>
</dbReference>
<dbReference type="GO" id="GO:0031071">
    <property type="term" value="F:cysteine desulfurase activity"/>
    <property type="evidence" value="ECO:0007669"/>
    <property type="project" value="UniProtKB-EC"/>
</dbReference>
<keyword evidence="6" id="KW-0663">Pyridoxal phosphate</keyword>
<evidence type="ECO:0000313" key="12">
    <source>
        <dbReference type="Proteomes" id="UP000321408"/>
    </source>
</evidence>
<dbReference type="OrthoDB" id="9577at2157"/>
<protein>
    <recommendedName>
        <fullName evidence="3">cysteine desulfurase</fullName>
        <ecNumber evidence="3">2.8.1.7</ecNumber>
    </recommendedName>
</protein>
<evidence type="ECO:0000256" key="1">
    <source>
        <dbReference type="ARBA" id="ARBA00001933"/>
    </source>
</evidence>
<evidence type="ECO:0000256" key="4">
    <source>
        <dbReference type="ARBA" id="ARBA00022679"/>
    </source>
</evidence>
<dbReference type="Gene3D" id="1.10.260.50">
    <property type="match status" value="1"/>
</dbReference>
<keyword evidence="8" id="KW-0411">Iron-sulfur</keyword>
<feature type="domain" description="Aminotransferase class V" evidence="10">
    <location>
        <begin position="6"/>
        <end position="383"/>
    </location>
</feature>
<evidence type="ECO:0000259" key="10">
    <source>
        <dbReference type="Pfam" id="PF00266"/>
    </source>
</evidence>
<dbReference type="GeneID" id="41329304"/>
<dbReference type="KEGG" id="psyt:DSAG12_01312"/>
<gene>
    <name evidence="11" type="ORF">DSAG12_01312</name>
</gene>
<evidence type="ECO:0000256" key="2">
    <source>
        <dbReference type="ARBA" id="ARBA00006490"/>
    </source>
</evidence>
<dbReference type="InterPro" id="IPR000192">
    <property type="entry name" value="Aminotrans_V_dom"/>
</dbReference>
<dbReference type="FunFam" id="3.40.640.10:FF:000084">
    <property type="entry name" value="IscS-like cysteine desulfurase"/>
    <property type="match status" value="1"/>
</dbReference>
<reference evidence="11 12" key="2">
    <citation type="journal article" date="2024" name="Int. J. Syst. Evol. Microbiol.">
        <title>Promethearchaeum syntrophicum gen. nov., sp. nov., an anaerobic, obligately syntrophic archaeon, the first isolate of the lineage 'Asgard' archaea, and proposal of the new archaeal phylum Promethearchaeota phyl. nov. and kingdom Promethearchaeati regn. nov.</title>
        <authorList>
            <person name="Imachi H."/>
            <person name="Nobu M.K."/>
            <person name="Kato S."/>
            <person name="Takaki Y."/>
            <person name="Miyazaki M."/>
            <person name="Miyata M."/>
            <person name="Ogawara M."/>
            <person name="Saito Y."/>
            <person name="Sakai S."/>
            <person name="Tahara Y.O."/>
            <person name="Takano Y."/>
            <person name="Tasumi E."/>
            <person name="Uematsu K."/>
            <person name="Yoshimura T."/>
            <person name="Itoh T."/>
            <person name="Ohkuma M."/>
            <person name="Takai K."/>
        </authorList>
    </citation>
    <scope>NUCLEOTIDE SEQUENCE [LARGE SCALE GENOMIC DNA]</scope>
    <source>
        <strain evidence="11 12">MK-D1</strain>
    </source>
</reference>
<organism evidence="11 12">
    <name type="scientific">Promethearchaeum syntrophicum</name>
    <dbReference type="NCBI Taxonomy" id="2594042"/>
    <lineage>
        <taxon>Archaea</taxon>
        <taxon>Promethearchaeati</taxon>
        <taxon>Promethearchaeota</taxon>
        <taxon>Promethearchaeia</taxon>
        <taxon>Promethearchaeales</taxon>
        <taxon>Promethearchaeaceae</taxon>
        <taxon>Promethearchaeum</taxon>
    </lineage>
</organism>
<dbReference type="EC" id="2.8.1.7" evidence="3"/>
<accession>A0A5B9DA86</accession>
<comment type="similarity">
    <text evidence="2">Belongs to the class-V pyridoxal-phosphate-dependent aminotransferase family. NifS/IscS subfamily.</text>
</comment>
<dbReference type="Gene3D" id="3.40.640.10">
    <property type="entry name" value="Type I PLP-dependent aspartate aminotransferase-like (Major domain)"/>
    <property type="match status" value="1"/>
</dbReference>
<dbReference type="NCBIfam" id="NF002806">
    <property type="entry name" value="PRK02948.1"/>
    <property type="match status" value="1"/>
</dbReference>
<keyword evidence="4" id="KW-0808">Transferase</keyword>
<name>A0A5B9DA86_9ARCH</name>
<dbReference type="Proteomes" id="UP000321408">
    <property type="component" value="Chromosome"/>
</dbReference>
<dbReference type="PANTHER" id="PTHR11601">
    <property type="entry name" value="CYSTEINE DESULFURYLASE FAMILY MEMBER"/>
    <property type="match status" value="1"/>
</dbReference>
<dbReference type="PROSITE" id="PS00595">
    <property type="entry name" value="AA_TRANSFER_CLASS_5"/>
    <property type="match status" value="1"/>
</dbReference>
<keyword evidence="5" id="KW-0479">Metal-binding</keyword>
<dbReference type="AlphaFoldDB" id="A0A5B9DA86"/>
<dbReference type="PIRSF" id="PIRSF005572">
    <property type="entry name" value="NifS"/>
    <property type="match status" value="1"/>
</dbReference>
<evidence type="ECO:0000313" key="11">
    <source>
        <dbReference type="EMBL" id="QEE15486.1"/>
    </source>
</evidence>
<dbReference type="RefSeq" id="WP_147662394.1">
    <property type="nucleotide sequence ID" value="NZ_CP042905.2"/>
</dbReference>
<keyword evidence="7" id="KW-0408">Iron</keyword>
<proteinExistence type="inferred from homology"/>
<dbReference type="GO" id="GO:0051536">
    <property type="term" value="F:iron-sulfur cluster binding"/>
    <property type="evidence" value="ECO:0007669"/>
    <property type="project" value="UniProtKB-KW"/>
</dbReference>
<reference evidence="11 12" key="1">
    <citation type="journal article" date="2020" name="Nature">
        <title>Isolation of an archaeon at the prokaryote-eukaryote interface.</title>
        <authorList>
            <person name="Imachi H."/>
            <person name="Nobu M.K."/>
            <person name="Nakahara N."/>
            <person name="Morono Y."/>
            <person name="Ogawara M."/>
            <person name="Takaki Y."/>
            <person name="Takano Y."/>
            <person name="Uematsu K."/>
            <person name="Ikuta T."/>
            <person name="Ito M."/>
            <person name="Matsui Y."/>
            <person name="Miyazaki M."/>
            <person name="Murata K."/>
            <person name="Saito Y."/>
            <person name="Sakai S."/>
            <person name="Song C."/>
            <person name="Tasumi E."/>
            <person name="Yamanaka Y."/>
            <person name="Yamaguchi T."/>
            <person name="Kamagata Y."/>
            <person name="Tamaki H."/>
            <person name="Takai K."/>
        </authorList>
    </citation>
    <scope>NUCLEOTIDE SEQUENCE [LARGE SCALE GENOMIC DNA]</scope>
    <source>
        <strain evidence="11 12">MK-D1</strain>
    </source>
</reference>
<dbReference type="SUPFAM" id="SSF53383">
    <property type="entry name" value="PLP-dependent transferases"/>
    <property type="match status" value="1"/>
</dbReference>
<dbReference type="InterPro" id="IPR015422">
    <property type="entry name" value="PyrdxlP-dep_Trfase_small"/>
</dbReference>
<evidence type="ECO:0000256" key="3">
    <source>
        <dbReference type="ARBA" id="ARBA00012239"/>
    </source>
</evidence>
<evidence type="ECO:0000256" key="5">
    <source>
        <dbReference type="ARBA" id="ARBA00022723"/>
    </source>
</evidence>
<dbReference type="InterPro" id="IPR020578">
    <property type="entry name" value="Aminotrans_V_PyrdxlP_BS"/>
</dbReference>
<dbReference type="Pfam" id="PF00266">
    <property type="entry name" value="Aminotran_5"/>
    <property type="match status" value="1"/>
</dbReference>
<evidence type="ECO:0000256" key="9">
    <source>
        <dbReference type="RuleBase" id="RU004504"/>
    </source>
</evidence>
<dbReference type="EMBL" id="CP042905">
    <property type="protein sequence ID" value="QEE15486.1"/>
    <property type="molecule type" value="Genomic_DNA"/>
</dbReference>